<dbReference type="GO" id="GO:0009898">
    <property type="term" value="C:cytoplasmic side of plasma membrane"/>
    <property type="evidence" value="ECO:0007669"/>
    <property type="project" value="TreeGrafter"/>
</dbReference>
<dbReference type="InterPro" id="IPR025501">
    <property type="entry name" value="MinD_FleN"/>
</dbReference>
<proteinExistence type="predicted"/>
<sequence>MRDQAATLRLLSALRAYGAPSSKRNYMNAERFSERDFKAYTLAVTGGKGGVGKSNVAVNLSLALASLGRRVSLLDADLALANADVLCGLNLRNHLGHVLSGERALEEVVVEIAPNVRLIPGGSGLDELADLSRAQVIRLIAELRAMEAQSDYMVVDTPAGIASNVIGILRASHEVLIVTTPEPTAVVDAYATLKMLHKHAPEKSASIIVNDTIGVGDAERVFRQLRAAAEQFLKCQVEFLGGVPHDPELVEAVCAQTPVIDYAPEAPSSRAFRLIAKRLDQRRATRLMSGVPGFWHLFSEERS</sequence>
<keyword evidence="1" id="KW-0547">Nucleotide-binding</keyword>
<dbReference type="GO" id="GO:0005829">
    <property type="term" value="C:cytosol"/>
    <property type="evidence" value="ECO:0007669"/>
    <property type="project" value="TreeGrafter"/>
</dbReference>
<evidence type="ECO:0000256" key="2">
    <source>
        <dbReference type="ARBA" id="ARBA00022840"/>
    </source>
</evidence>
<gene>
    <name evidence="4" type="ORF">PYK22_01656</name>
</gene>
<dbReference type="PIRSF" id="PIRSF003092">
    <property type="entry name" value="MinD"/>
    <property type="match status" value="1"/>
</dbReference>
<evidence type="ECO:0000259" key="3">
    <source>
        <dbReference type="Pfam" id="PF13614"/>
    </source>
</evidence>
<dbReference type="Proteomes" id="UP000031518">
    <property type="component" value="Unassembled WGS sequence"/>
</dbReference>
<dbReference type="PANTHER" id="PTHR43384">
    <property type="entry name" value="SEPTUM SITE-DETERMINING PROTEIN MIND HOMOLOG, CHLOROPLASTIC-RELATED"/>
    <property type="match status" value="1"/>
</dbReference>
<dbReference type="GO" id="GO:0051782">
    <property type="term" value="P:negative regulation of cell division"/>
    <property type="evidence" value="ECO:0007669"/>
    <property type="project" value="TreeGrafter"/>
</dbReference>
<feature type="domain" description="AAA" evidence="3">
    <location>
        <begin position="41"/>
        <end position="188"/>
    </location>
</feature>
<dbReference type="PANTHER" id="PTHR43384:SF4">
    <property type="entry name" value="CELLULOSE BIOSYNTHESIS PROTEIN BCSQ-RELATED"/>
    <property type="match status" value="1"/>
</dbReference>
<keyword evidence="2" id="KW-0067">ATP-binding</keyword>
<dbReference type="AlphaFoldDB" id="A0A0B6WX72"/>
<dbReference type="CDD" id="cd02038">
    <property type="entry name" value="FlhG-like"/>
    <property type="match status" value="1"/>
</dbReference>
<dbReference type="RefSeq" id="WP_060635475.1">
    <property type="nucleotide sequence ID" value="NZ_CBXV010000005.1"/>
</dbReference>
<accession>A0A0B6WX72</accession>
<dbReference type="EMBL" id="CBXV010000005">
    <property type="protein sequence ID" value="CDM65651.1"/>
    <property type="molecule type" value="Genomic_DNA"/>
</dbReference>
<dbReference type="InterPro" id="IPR033875">
    <property type="entry name" value="FlhG"/>
</dbReference>
<reference evidence="4 5" key="1">
    <citation type="submission" date="2013-12" db="EMBL/GenBank/DDBJ databases">
        <authorList>
            <person name="Stott M."/>
        </authorList>
    </citation>
    <scope>NUCLEOTIDE SEQUENCE [LARGE SCALE GENOMIC DNA]</scope>
    <source>
        <strain evidence="4 5">K22</strain>
    </source>
</reference>
<dbReference type="GO" id="GO:0005524">
    <property type="term" value="F:ATP binding"/>
    <property type="evidence" value="ECO:0007669"/>
    <property type="project" value="UniProtKB-KW"/>
</dbReference>
<dbReference type="Gene3D" id="3.40.50.300">
    <property type="entry name" value="P-loop containing nucleotide triphosphate hydrolases"/>
    <property type="match status" value="1"/>
</dbReference>
<evidence type="ECO:0000313" key="4">
    <source>
        <dbReference type="EMBL" id="CDM65651.1"/>
    </source>
</evidence>
<name>A0A0B6WX72_9BACT</name>
<evidence type="ECO:0000256" key="1">
    <source>
        <dbReference type="ARBA" id="ARBA00022741"/>
    </source>
</evidence>
<dbReference type="Pfam" id="PF13614">
    <property type="entry name" value="AAA_31"/>
    <property type="match status" value="1"/>
</dbReference>
<reference evidence="4 5" key="2">
    <citation type="submission" date="2015-01" db="EMBL/GenBank/DDBJ databases">
        <title>Complete genome sequence of Pyrinomonas methylaliphatogenes type strain K22T.</title>
        <authorList>
            <person name="Lee K.C.Y."/>
            <person name="Power J.F."/>
            <person name="Dunfield P.F."/>
            <person name="Morgan X.C."/>
            <person name="Huttenhower C."/>
            <person name="Stott M.B."/>
        </authorList>
    </citation>
    <scope>NUCLEOTIDE SEQUENCE [LARGE SCALE GENOMIC DNA]</scope>
    <source>
        <strain evidence="4 5">K22</strain>
    </source>
</reference>
<dbReference type="STRING" id="454194.PYK22_01656"/>
<dbReference type="SUPFAM" id="SSF52540">
    <property type="entry name" value="P-loop containing nucleoside triphosphate hydrolases"/>
    <property type="match status" value="1"/>
</dbReference>
<evidence type="ECO:0000313" key="5">
    <source>
        <dbReference type="Proteomes" id="UP000031518"/>
    </source>
</evidence>
<dbReference type="InterPro" id="IPR025669">
    <property type="entry name" value="AAA_dom"/>
</dbReference>
<dbReference type="InterPro" id="IPR027417">
    <property type="entry name" value="P-loop_NTPase"/>
</dbReference>
<dbReference type="GO" id="GO:0016887">
    <property type="term" value="F:ATP hydrolysis activity"/>
    <property type="evidence" value="ECO:0007669"/>
    <property type="project" value="TreeGrafter"/>
</dbReference>
<keyword evidence="5" id="KW-1185">Reference proteome</keyword>
<dbReference type="InterPro" id="IPR050625">
    <property type="entry name" value="ParA/MinD_ATPase"/>
</dbReference>
<organism evidence="4 5">
    <name type="scientific">Pyrinomonas methylaliphatogenes</name>
    <dbReference type="NCBI Taxonomy" id="454194"/>
    <lineage>
        <taxon>Bacteria</taxon>
        <taxon>Pseudomonadati</taxon>
        <taxon>Acidobacteriota</taxon>
        <taxon>Blastocatellia</taxon>
        <taxon>Blastocatellales</taxon>
        <taxon>Pyrinomonadaceae</taxon>
        <taxon>Pyrinomonas</taxon>
    </lineage>
</organism>
<protein>
    <submittedName>
        <fullName evidence="4">ATPase involved in chromosome partitioning</fullName>
    </submittedName>
</protein>